<organism evidence="1 2">
    <name type="scientific">Salix suchowensis</name>
    <dbReference type="NCBI Taxonomy" id="1278906"/>
    <lineage>
        <taxon>Eukaryota</taxon>
        <taxon>Viridiplantae</taxon>
        <taxon>Streptophyta</taxon>
        <taxon>Embryophyta</taxon>
        <taxon>Tracheophyta</taxon>
        <taxon>Spermatophyta</taxon>
        <taxon>Magnoliopsida</taxon>
        <taxon>eudicotyledons</taxon>
        <taxon>Gunneridae</taxon>
        <taxon>Pentapetalae</taxon>
        <taxon>rosids</taxon>
        <taxon>fabids</taxon>
        <taxon>Malpighiales</taxon>
        <taxon>Salicaceae</taxon>
        <taxon>Saliceae</taxon>
        <taxon>Salix</taxon>
    </lineage>
</organism>
<comment type="caution">
    <text evidence="1">The sequence shown here is derived from an EMBL/GenBank/DDBJ whole genome shotgun (WGS) entry which is preliminary data.</text>
</comment>
<evidence type="ECO:0000313" key="2">
    <source>
        <dbReference type="Proteomes" id="UP001141253"/>
    </source>
</evidence>
<proteinExistence type="predicted"/>
<accession>A0ABQ9AGU9</accession>
<gene>
    <name evidence="1" type="ORF">OIU77_009523</name>
</gene>
<reference evidence="1" key="2">
    <citation type="journal article" date="2023" name="Int. J. Mol. Sci.">
        <title>De Novo Assembly and Annotation of 11 Diverse Shrub Willow (Salix) Genomes Reveals Novel Gene Organization in Sex-Linked Regions.</title>
        <authorList>
            <person name="Hyden B."/>
            <person name="Feng K."/>
            <person name="Yates T.B."/>
            <person name="Jawdy S."/>
            <person name="Cereghino C."/>
            <person name="Smart L.B."/>
            <person name="Muchero W."/>
        </authorList>
    </citation>
    <scope>NUCLEOTIDE SEQUENCE</scope>
    <source>
        <tissue evidence="1">Shoot tip</tissue>
    </source>
</reference>
<evidence type="ECO:0000313" key="1">
    <source>
        <dbReference type="EMBL" id="KAJ6333667.1"/>
    </source>
</evidence>
<reference evidence="1" key="1">
    <citation type="submission" date="2022-10" db="EMBL/GenBank/DDBJ databases">
        <authorList>
            <person name="Hyden B.L."/>
            <person name="Feng K."/>
            <person name="Yates T."/>
            <person name="Jawdy S."/>
            <person name="Smart L.B."/>
            <person name="Muchero W."/>
        </authorList>
    </citation>
    <scope>NUCLEOTIDE SEQUENCE</scope>
    <source>
        <tissue evidence="1">Shoot tip</tissue>
    </source>
</reference>
<dbReference type="EMBL" id="JAPFFI010000021">
    <property type="protein sequence ID" value="KAJ6333667.1"/>
    <property type="molecule type" value="Genomic_DNA"/>
</dbReference>
<name>A0ABQ9AGU9_9ROSI</name>
<protein>
    <submittedName>
        <fullName evidence="1">Uncharacterized protein</fullName>
    </submittedName>
</protein>
<dbReference type="Proteomes" id="UP001141253">
    <property type="component" value="Chromosome 11"/>
</dbReference>
<sequence>MSYHNAVHHRSRFWGTHQFGVSFTVVRDECLKLGNSDIVLFFYLSSLDQPINTRLLVEKDSAVQVDGNGDGSFWQGSHSQSVWRRKKYRAHVSEADVIFGDDELHQDYHIGRTQIDNTSYSWRQNNSSDLTRDM</sequence>
<keyword evidence="2" id="KW-1185">Reference proteome</keyword>